<gene>
    <name evidence="4" type="ORF">Zmor_005702</name>
</gene>
<evidence type="ECO:0000256" key="1">
    <source>
        <dbReference type="ARBA" id="ARBA00012493"/>
    </source>
</evidence>
<dbReference type="Pfam" id="PF17921">
    <property type="entry name" value="Integrase_H2C2"/>
    <property type="match status" value="1"/>
</dbReference>
<dbReference type="FunFam" id="1.10.340.70:FF:000001">
    <property type="entry name" value="Retrovirus-related Pol polyprotein from transposon gypsy-like Protein"/>
    <property type="match status" value="1"/>
</dbReference>
<proteinExistence type="predicted"/>
<dbReference type="AlphaFoldDB" id="A0AA38IWE8"/>
<dbReference type="EMBL" id="JALNTZ010000002">
    <property type="protein sequence ID" value="KAJ3661302.1"/>
    <property type="molecule type" value="Genomic_DNA"/>
</dbReference>
<organism evidence="4 5">
    <name type="scientific">Zophobas morio</name>
    <dbReference type="NCBI Taxonomy" id="2755281"/>
    <lineage>
        <taxon>Eukaryota</taxon>
        <taxon>Metazoa</taxon>
        <taxon>Ecdysozoa</taxon>
        <taxon>Arthropoda</taxon>
        <taxon>Hexapoda</taxon>
        <taxon>Insecta</taxon>
        <taxon>Pterygota</taxon>
        <taxon>Neoptera</taxon>
        <taxon>Endopterygota</taxon>
        <taxon>Coleoptera</taxon>
        <taxon>Polyphaga</taxon>
        <taxon>Cucujiformia</taxon>
        <taxon>Tenebrionidae</taxon>
        <taxon>Zophobas</taxon>
    </lineage>
</organism>
<evidence type="ECO:0000256" key="2">
    <source>
        <dbReference type="SAM" id="MobiDB-lite"/>
    </source>
</evidence>
<protein>
    <recommendedName>
        <fullName evidence="1">RNA-directed DNA polymerase</fullName>
        <ecNumber evidence="1">2.7.7.49</ecNumber>
    </recommendedName>
</protein>
<dbReference type="PANTHER" id="PTHR37984:SF5">
    <property type="entry name" value="PROTEIN NYNRIN-LIKE"/>
    <property type="match status" value="1"/>
</dbReference>
<comment type="caution">
    <text evidence="4">The sequence shown here is derived from an EMBL/GenBank/DDBJ whole genome shotgun (WGS) entry which is preliminary data.</text>
</comment>
<accession>A0AA38IWE8</accession>
<feature type="region of interest" description="Disordered" evidence="2">
    <location>
        <begin position="122"/>
        <end position="147"/>
    </location>
</feature>
<dbReference type="Gene3D" id="1.10.340.70">
    <property type="match status" value="1"/>
</dbReference>
<dbReference type="InterPro" id="IPR041588">
    <property type="entry name" value="Integrase_H2C2"/>
</dbReference>
<dbReference type="EC" id="2.7.7.49" evidence="1"/>
<name>A0AA38IWE8_9CUCU</name>
<dbReference type="GO" id="GO:0003964">
    <property type="term" value="F:RNA-directed DNA polymerase activity"/>
    <property type="evidence" value="ECO:0007669"/>
    <property type="project" value="UniProtKB-EC"/>
</dbReference>
<feature type="compositionally biased region" description="Basic and acidic residues" evidence="2">
    <location>
        <begin position="133"/>
        <end position="147"/>
    </location>
</feature>
<dbReference type="InterPro" id="IPR050951">
    <property type="entry name" value="Retrovirus_Pol_polyprotein"/>
</dbReference>
<dbReference type="Proteomes" id="UP001168821">
    <property type="component" value="Unassembled WGS sequence"/>
</dbReference>
<evidence type="ECO:0000313" key="4">
    <source>
        <dbReference type="EMBL" id="KAJ3661302.1"/>
    </source>
</evidence>
<evidence type="ECO:0000313" key="5">
    <source>
        <dbReference type="Proteomes" id="UP001168821"/>
    </source>
</evidence>
<sequence>MINGLCRKDQEEDESPSLKALWAQWDSLHVENGFPKPAWESLNERHVTIQLVVPAIRTKKALQEMHNQNSSAHFGINKTLSKVRERFHWVRGREDVGNWCKKCTTCAVDKRPKIRARGLMQSHNVGSPFGRTAGERCATRSGWGERQ</sequence>
<evidence type="ECO:0000259" key="3">
    <source>
        <dbReference type="Pfam" id="PF17921"/>
    </source>
</evidence>
<keyword evidence="5" id="KW-1185">Reference proteome</keyword>
<feature type="domain" description="Integrase zinc-binding" evidence="3">
    <location>
        <begin position="53"/>
        <end position="111"/>
    </location>
</feature>
<dbReference type="PANTHER" id="PTHR37984">
    <property type="entry name" value="PROTEIN CBG26694"/>
    <property type="match status" value="1"/>
</dbReference>
<reference evidence="4" key="1">
    <citation type="journal article" date="2023" name="G3 (Bethesda)">
        <title>Whole genome assemblies of Zophobas morio and Tenebrio molitor.</title>
        <authorList>
            <person name="Kaur S."/>
            <person name="Stinson S.A."/>
            <person name="diCenzo G.C."/>
        </authorList>
    </citation>
    <scope>NUCLEOTIDE SEQUENCE</scope>
    <source>
        <strain evidence="4">QUZm001</strain>
    </source>
</reference>